<dbReference type="AlphaFoldDB" id="A0AAV8SQD2"/>
<keyword evidence="5" id="KW-0238">DNA-binding</keyword>
<keyword evidence="2" id="KW-0479">Metal-binding</keyword>
<dbReference type="EMBL" id="JAIWQS010000009">
    <property type="protein sequence ID" value="KAJ8754507.1"/>
    <property type="molecule type" value="Genomic_DNA"/>
</dbReference>
<evidence type="ECO:0000256" key="8">
    <source>
        <dbReference type="SAM" id="MobiDB-lite"/>
    </source>
</evidence>
<dbReference type="Pfam" id="PF05699">
    <property type="entry name" value="Dimer_Tnp_hAT"/>
    <property type="match status" value="1"/>
</dbReference>
<keyword evidence="6" id="KW-0539">Nucleus</keyword>
<evidence type="ECO:0000256" key="5">
    <source>
        <dbReference type="ARBA" id="ARBA00023125"/>
    </source>
</evidence>
<dbReference type="PANTHER" id="PTHR32166:SF122">
    <property type="entry name" value="OS09G0499600 PROTEIN"/>
    <property type="match status" value="1"/>
</dbReference>
<dbReference type="GO" id="GO:0008270">
    <property type="term" value="F:zinc ion binding"/>
    <property type="evidence" value="ECO:0007669"/>
    <property type="project" value="UniProtKB-KW"/>
</dbReference>
<dbReference type="SUPFAM" id="SSF53098">
    <property type="entry name" value="Ribonuclease H-like"/>
    <property type="match status" value="1"/>
</dbReference>
<dbReference type="InterPro" id="IPR007021">
    <property type="entry name" value="DUF659"/>
</dbReference>
<keyword evidence="11" id="KW-1185">Reference proteome</keyword>
<protein>
    <recommendedName>
        <fullName evidence="9">BED-type domain-containing protein</fullName>
    </recommendedName>
</protein>
<name>A0AAV8SQD2_9ROSI</name>
<evidence type="ECO:0000256" key="2">
    <source>
        <dbReference type="ARBA" id="ARBA00022723"/>
    </source>
</evidence>
<dbReference type="Proteomes" id="UP001159364">
    <property type="component" value="Linkage Group LG09"/>
</dbReference>
<comment type="caution">
    <text evidence="10">The sequence shown here is derived from an EMBL/GenBank/DDBJ whole genome shotgun (WGS) entry which is preliminary data.</text>
</comment>
<evidence type="ECO:0000256" key="3">
    <source>
        <dbReference type="ARBA" id="ARBA00022771"/>
    </source>
</evidence>
<evidence type="ECO:0000256" key="6">
    <source>
        <dbReference type="ARBA" id="ARBA00023242"/>
    </source>
</evidence>
<dbReference type="InterPro" id="IPR003656">
    <property type="entry name" value="Znf_BED"/>
</dbReference>
<proteinExistence type="predicted"/>
<evidence type="ECO:0000256" key="1">
    <source>
        <dbReference type="ARBA" id="ARBA00004123"/>
    </source>
</evidence>
<reference evidence="10 11" key="1">
    <citation type="submission" date="2021-09" db="EMBL/GenBank/DDBJ databases">
        <title>Genomic insights and catalytic innovation underlie evolution of tropane alkaloids biosynthesis.</title>
        <authorList>
            <person name="Wang Y.-J."/>
            <person name="Tian T."/>
            <person name="Huang J.-P."/>
            <person name="Huang S.-X."/>
        </authorList>
    </citation>
    <scope>NUCLEOTIDE SEQUENCE [LARGE SCALE GENOMIC DNA]</scope>
    <source>
        <strain evidence="10">KIB-2018</strain>
        <tissue evidence="10">Leaf</tissue>
    </source>
</reference>
<keyword evidence="3 7" id="KW-0863">Zinc-finger</keyword>
<evidence type="ECO:0000313" key="10">
    <source>
        <dbReference type="EMBL" id="KAJ8754507.1"/>
    </source>
</evidence>
<evidence type="ECO:0000256" key="7">
    <source>
        <dbReference type="PROSITE-ProRule" id="PRU00027"/>
    </source>
</evidence>
<dbReference type="InterPro" id="IPR012337">
    <property type="entry name" value="RNaseH-like_sf"/>
</dbReference>
<dbReference type="Pfam" id="PF02892">
    <property type="entry name" value="zf-BED"/>
    <property type="match status" value="1"/>
</dbReference>
<evidence type="ECO:0000313" key="11">
    <source>
        <dbReference type="Proteomes" id="UP001159364"/>
    </source>
</evidence>
<dbReference type="PANTHER" id="PTHR32166">
    <property type="entry name" value="OSJNBA0013A04.12 PROTEIN"/>
    <property type="match status" value="1"/>
</dbReference>
<dbReference type="PROSITE" id="PS50808">
    <property type="entry name" value="ZF_BED"/>
    <property type="match status" value="1"/>
</dbReference>
<dbReference type="InterPro" id="IPR008906">
    <property type="entry name" value="HATC_C_dom"/>
</dbReference>
<gene>
    <name evidence="10" type="ORF">K2173_005668</name>
</gene>
<dbReference type="GO" id="GO:0046983">
    <property type="term" value="F:protein dimerization activity"/>
    <property type="evidence" value="ECO:0007669"/>
    <property type="project" value="InterPro"/>
</dbReference>
<feature type="compositionally biased region" description="Gly residues" evidence="8">
    <location>
        <begin position="113"/>
        <end position="123"/>
    </location>
</feature>
<feature type="domain" description="BED-type" evidence="9">
    <location>
        <begin position="15"/>
        <end position="72"/>
    </location>
</feature>
<accession>A0AAV8SQD2</accession>
<organism evidence="10 11">
    <name type="scientific">Erythroxylum novogranatense</name>
    <dbReference type="NCBI Taxonomy" id="1862640"/>
    <lineage>
        <taxon>Eukaryota</taxon>
        <taxon>Viridiplantae</taxon>
        <taxon>Streptophyta</taxon>
        <taxon>Embryophyta</taxon>
        <taxon>Tracheophyta</taxon>
        <taxon>Spermatophyta</taxon>
        <taxon>Magnoliopsida</taxon>
        <taxon>eudicotyledons</taxon>
        <taxon>Gunneridae</taxon>
        <taxon>Pentapetalae</taxon>
        <taxon>rosids</taxon>
        <taxon>fabids</taxon>
        <taxon>Malpighiales</taxon>
        <taxon>Erythroxylaceae</taxon>
        <taxon>Erythroxylum</taxon>
    </lineage>
</organism>
<dbReference type="Pfam" id="PF04937">
    <property type="entry name" value="DUF659"/>
    <property type="match status" value="1"/>
</dbReference>
<sequence>MEGSSNTPNQPSSGRYNDPAWAHAGVVPDQKNHTICLFCNKHLKGGGITRLKRHLVGVKGDVEACKKVSHDVKWQMKTLLDEHQFEKDRRGRLSFEIGSGSLFPGFRGDYGDVEGGSGSGSGTGSVPSQLQDPEESDVRKRRRQVFSFFASRTTLRAQPSIRSAMQTKDAAHNVDMAIARWWYDIGSSFNASQSYYYQPMIDAIASYGPGYKGPSIDDLRGKLLSCAVSEMRTYLAERRVSWGINGCSVMCDGWTNRRQEAIINFLVYSSNGSMFLKSVDVSDLIRNADNLFGIFDQVVNEIGVENTVQFFTDNDFAYKAVGKRLQSTYNSFFLTRCVAHCIDLILENIGDLRYFPVIDETIQKAKKVTKFIYNRAWVLNLMIKEFTNGRNLCRPAVTRFATNFLSLQSFILMKNELRQMFISDKWVASQHVRSNAGMEVCSIILEDREFCSQCQFVIRVCEPLVRVLWLADSEEKPTMGYIYDAIERATEAIKANLKNRPSLYLPFLSIINERRGRQLSSSLFAAGAFLNPSVYYRLDVEKQAVVSRGMLFTITTIVPNETMQEILSEQMELYKSCNGDFGMSLAIRQRGRLSPVSWWDQFGCNVPKLRRFAIRILSQCVSAIGCERNWSTFEFIHSKKRNRLEHKRLNDLVYVRYNLKLRER</sequence>
<feature type="region of interest" description="Disordered" evidence="8">
    <location>
        <begin position="113"/>
        <end position="140"/>
    </location>
</feature>
<keyword evidence="4" id="KW-0862">Zinc</keyword>
<dbReference type="GO" id="GO:0005634">
    <property type="term" value="C:nucleus"/>
    <property type="evidence" value="ECO:0007669"/>
    <property type="project" value="UniProtKB-SubCell"/>
</dbReference>
<evidence type="ECO:0000256" key="4">
    <source>
        <dbReference type="ARBA" id="ARBA00022833"/>
    </source>
</evidence>
<comment type="subcellular location">
    <subcellularLocation>
        <location evidence="1">Nucleus</location>
    </subcellularLocation>
</comment>
<dbReference type="GO" id="GO:0003677">
    <property type="term" value="F:DNA binding"/>
    <property type="evidence" value="ECO:0007669"/>
    <property type="project" value="UniProtKB-KW"/>
</dbReference>
<evidence type="ECO:0000259" key="9">
    <source>
        <dbReference type="PROSITE" id="PS50808"/>
    </source>
</evidence>